<dbReference type="HOGENOM" id="CLU_038732_1_2_10"/>
<evidence type="ECO:0000256" key="2">
    <source>
        <dbReference type="ARBA" id="ARBA00022643"/>
    </source>
</evidence>
<evidence type="ECO:0000256" key="3">
    <source>
        <dbReference type="ARBA" id="ARBA00023002"/>
    </source>
</evidence>
<dbReference type="PANTHER" id="PTHR32332">
    <property type="entry name" value="2-NITROPROPANE DIOXYGENASE"/>
    <property type="match status" value="1"/>
</dbReference>
<keyword evidence="2" id="KW-0288">FMN</keyword>
<keyword evidence="5" id="KW-1185">Reference proteome</keyword>
<dbReference type="Pfam" id="PF03060">
    <property type="entry name" value="NMO"/>
    <property type="match status" value="1"/>
</dbReference>
<proteinExistence type="predicted"/>
<dbReference type="GO" id="GO:0018580">
    <property type="term" value="F:nitronate monooxygenase activity"/>
    <property type="evidence" value="ECO:0007669"/>
    <property type="project" value="InterPro"/>
</dbReference>
<evidence type="ECO:0000256" key="1">
    <source>
        <dbReference type="ARBA" id="ARBA00022630"/>
    </source>
</evidence>
<dbReference type="CDD" id="cd04730">
    <property type="entry name" value="NPD_like"/>
    <property type="match status" value="1"/>
</dbReference>
<dbReference type="SUPFAM" id="SSF51412">
    <property type="entry name" value="Inosine monophosphate dehydrogenase (IMPDH)"/>
    <property type="match status" value="1"/>
</dbReference>
<accession>A0A0E3ZHT8</accession>
<protein>
    <submittedName>
        <fullName evidence="4">Diguanylate cyclase</fullName>
    </submittedName>
</protein>
<keyword evidence="3" id="KW-0560">Oxidoreductase</keyword>
<keyword evidence="1" id="KW-0285">Flavoprotein</keyword>
<dbReference type="PANTHER" id="PTHR32332:SF20">
    <property type="entry name" value="2-NITROPROPANE DIOXYGENASE-LIKE PROTEIN"/>
    <property type="match status" value="1"/>
</dbReference>
<dbReference type="Proteomes" id="UP000033109">
    <property type="component" value="Chromosome"/>
</dbReference>
<name>A0A0E3ZHT8_9BACT</name>
<evidence type="ECO:0000313" key="4">
    <source>
        <dbReference type="EMBL" id="AKD05738.1"/>
    </source>
</evidence>
<dbReference type="Gene3D" id="3.20.20.70">
    <property type="entry name" value="Aldolase class I"/>
    <property type="match status" value="1"/>
</dbReference>
<dbReference type="InterPro" id="IPR004136">
    <property type="entry name" value="NMO"/>
</dbReference>
<dbReference type="InterPro" id="IPR013785">
    <property type="entry name" value="Aldolase_TIM"/>
</dbReference>
<dbReference type="STRING" id="400092.PKOR_14615"/>
<dbReference type="PATRIC" id="fig|400092.3.peg.3194"/>
<gene>
    <name evidence="4" type="ORF">PKOR_14615</name>
</gene>
<organism evidence="4 5">
    <name type="scientific">Pontibacter korlensis</name>
    <dbReference type="NCBI Taxonomy" id="400092"/>
    <lineage>
        <taxon>Bacteria</taxon>
        <taxon>Pseudomonadati</taxon>
        <taxon>Bacteroidota</taxon>
        <taxon>Cytophagia</taxon>
        <taxon>Cytophagales</taxon>
        <taxon>Hymenobacteraceae</taxon>
        <taxon>Pontibacter</taxon>
    </lineage>
</organism>
<reference evidence="4 5" key="1">
    <citation type="journal article" date="2015" name="Sci. Rep.">
        <title>Unraveling adaptation of Pontibacter korlensis to radiation and infertility in desert through complete genome and comparative transcriptomic analysis.</title>
        <authorList>
            <person name="Dai J."/>
            <person name="Dai W."/>
            <person name="Qiu C."/>
            <person name="Yang Z."/>
            <person name="Zhang Y."/>
            <person name="Zhou M."/>
            <person name="Zhang L."/>
            <person name="Fang C."/>
            <person name="Gao Q."/>
            <person name="Yang Q."/>
            <person name="Li X."/>
            <person name="Wang Z."/>
            <person name="Wang Z."/>
            <person name="Jia Z."/>
            <person name="Chen X."/>
        </authorList>
    </citation>
    <scope>NUCLEOTIDE SEQUENCE [LARGE SCALE GENOMIC DNA]</scope>
    <source>
        <strain evidence="4 5">X14-1T</strain>
    </source>
</reference>
<dbReference type="AlphaFoldDB" id="A0A0E3ZHT8"/>
<evidence type="ECO:0000313" key="5">
    <source>
        <dbReference type="Proteomes" id="UP000033109"/>
    </source>
</evidence>
<dbReference type="EMBL" id="CP009621">
    <property type="protein sequence ID" value="AKD05738.1"/>
    <property type="molecule type" value="Genomic_DNA"/>
</dbReference>
<sequence>MINTENRVTEILGIKYPIIQGAMSWITNAEFVASVSNAGGLGMLGPHAGHHTNPTSFDEIFDRLKAEIRKVKTLTDKPFGVPVILSYDLSTVDVIADLLIDEGVKVVLLNGMDGFDYGPLIKKFKGNNMKTIFRSLTPSIENAQYAEKIGADILVATGFDEGGTVPEKVIGTFSIVPMIADTVDIPVMAAGGIADARGVRAAFALGAEGVFAGTVFIATKENPAAENVKQLILTHTASDLLLFKTNPAYYRSIPTPYSRELLAMDEGGKARDEIADKMYTEQGLKVGMLDGDLERGYVTVGNGLSYIKSIRSVKEVVEDLMQDFK</sequence>
<dbReference type="KEGG" id="pko:PKOR_14615"/>